<dbReference type="RefSeq" id="WP_345669851.1">
    <property type="nucleotide sequence ID" value="NZ_BAABKC010000062.1"/>
</dbReference>
<sequence length="135" mass="14392">MTSTRTSAERLRGRLLVHAGEKTLAALTADGTVTAADVPAILRHSRVRAGLISGLISALERHPGQVEAAIALLSRLPDLEVEQVVRDWDPDRHTSAEGAAPTPPVPPEPFDAVLEARITPLAAYLTLSPKRTGRP</sequence>
<keyword evidence="3" id="KW-1185">Reference proteome</keyword>
<feature type="region of interest" description="Disordered" evidence="1">
    <location>
        <begin position="88"/>
        <end position="110"/>
    </location>
</feature>
<evidence type="ECO:0000256" key="1">
    <source>
        <dbReference type="SAM" id="MobiDB-lite"/>
    </source>
</evidence>
<accession>A0ABP9KSU1</accession>
<comment type="caution">
    <text evidence="2">The sequence shown here is derived from an EMBL/GenBank/DDBJ whole genome shotgun (WGS) entry which is preliminary data.</text>
</comment>
<evidence type="ECO:0000313" key="2">
    <source>
        <dbReference type="EMBL" id="GAA5063730.1"/>
    </source>
</evidence>
<protein>
    <submittedName>
        <fullName evidence="2">Uncharacterized protein</fullName>
    </submittedName>
</protein>
<proteinExistence type="predicted"/>
<gene>
    <name evidence="2" type="ORF">GCM10023336_43270</name>
</gene>
<evidence type="ECO:0000313" key="3">
    <source>
        <dbReference type="Proteomes" id="UP001500124"/>
    </source>
</evidence>
<dbReference type="Proteomes" id="UP001500124">
    <property type="component" value="Unassembled WGS sequence"/>
</dbReference>
<dbReference type="EMBL" id="BAABKC010000062">
    <property type="protein sequence ID" value="GAA5063730.1"/>
    <property type="molecule type" value="Genomic_DNA"/>
</dbReference>
<reference evidence="3" key="1">
    <citation type="journal article" date="2019" name="Int. J. Syst. Evol. Microbiol.">
        <title>The Global Catalogue of Microorganisms (GCM) 10K type strain sequencing project: providing services to taxonomists for standard genome sequencing and annotation.</title>
        <authorList>
            <consortium name="The Broad Institute Genomics Platform"/>
            <consortium name="The Broad Institute Genome Sequencing Center for Infectious Disease"/>
            <person name="Wu L."/>
            <person name="Ma J."/>
        </authorList>
    </citation>
    <scope>NUCLEOTIDE SEQUENCE [LARGE SCALE GENOMIC DNA]</scope>
    <source>
        <strain evidence="3">JCM 18410</strain>
    </source>
</reference>
<name>A0ABP9KSU1_9ACTN</name>
<organism evidence="2 3">
    <name type="scientific">Streptomyces similanensis</name>
    <dbReference type="NCBI Taxonomy" id="1274988"/>
    <lineage>
        <taxon>Bacteria</taxon>
        <taxon>Bacillati</taxon>
        <taxon>Actinomycetota</taxon>
        <taxon>Actinomycetes</taxon>
        <taxon>Kitasatosporales</taxon>
        <taxon>Streptomycetaceae</taxon>
        <taxon>Streptomyces</taxon>
    </lineage>
</organism>